<sequence length="41" mass="4548">MICRSEASPLKDNPVLPGRAATLLNLIRGKNGYVSHYHLQN</sequence>
<reference evidence="1" key="1">
    <citation type="submission" date="2021-02" db="EMBL/GenBank/DDBJ databases">
        <authorList>
            <person name="Vanwijnsberghe S."/>
        </authorList>
    </citation>
    <scope>NUCLEOTIDE SEQUENCE</scope>
    <source>
        <strain evidence="1">R-70211</strain>
    </source>
</reference>
<comment type="caution">
    <text evidence="1">The sequence shown here is derived from an EMBL/GenBank/DDBJ whole genome shotgun (WGS) entry which is preliminary data.</text>
</comment>
<keyword evidence="2" id="KW-1185">Reference proteome</keyword>
<proteinExistence type="predicted"/>
<dbReference type="AlphaFoldDB" id="A0A9N8MLF5"/>
<name>A0A9N8MLF5_9BURK</name>
<gene>
    <name evidence="1" type="ORF">R70211_00994</name>
</gene>
<protein>
    <submittedName>
        <fullName evidence="1">Uncharacterized protein</fullName>
    </submittedName>
</protein>
<evidence type="ECO:0000313" key="2">
    <source>
        <dbReference type="Proteomes" id="UP000675121"/>
    </source>
</evidence>
<dbReference type="EMBL" id="CAJNAS010000002">
    <property type="protein sequence ID" value="CAE6868292.1"/>
    <property type="molecule type" value="Genomic_DNA"/>
</dbReference>
<evidence type="ECO:0000313" key="1">
    <source>
        <dbReference type="EMBL" id="CAE6868292.1"/>
    </source>
</evidence>
<accession>A0A9N8MLF5</accession>
<organism evidence="1 2">
    <name type="scientific">Paraburkholderia domus</name>
    <dbReference type="NCBI Taxonomy" id="2793075"/>
    <lineage>
        <taxon>Bacteria</taxon>
        <taxon>Pseudomonadati</taxon>
        <taxon>Pseudomonadota</taxon>
        <taxon>Betaproteobacteria</taxon>
        <taxon>Burkholderiales</taxon>
        <taxon>Burkholderiaceae</taxon>
        <taxon>Paraburkholderia</taxon>
    </lineage>
</organism>
<dbReference type="Proteomes" id="UP000675121">
    <property type="component" value="Unassembled WGS sequence"/>
</dbReference>